<feature type="compositionally biased region" description="Polar residues" evidence="1">
    <location>
        <begin position="19"/>
        <end position="28"/>
    </location>
</feature>
<dbReference type="EMBL" id="VXIV02002699">
    <property type="protein sequence ID" value="KAF6023544.1"/>
    <property type="molecule type" value="Genomic_DNA"/>
</dbReference>
<feature type="compositionally biased region" description="Polar residues" evidence="1">
    <location>
        <begin position="82"/>
        <end position="95"/>
    </location>
</feature>
<dbReference type="Proteomes" id="UP000593567">
    <property type="component" value="Unassembled WGS sequence"/>
</dbReference>
<dbReference type="AlphaFoldDB" id="A0A7J7JD16"/>
<name>A0A7J7JD16_BUGNE</name>
<feature type="compositionally biased region" description="Polar residues" evidence="1">
    <location>
        <begin position="118"/>
        <end position="131"/>
    </location>
</feature>
<feature type="compositionally biased region" description="Low complexity" evidence="1">
    <location>
        <begin position="196"/>
        <end position="208"/>
    </location>
</feature>
<protein>
    <submittedName>
        <fullName evidence="2">Uncharacterized protein</fullName>
    </submittedName>
</protein>
<evidence type="ECO:0000313" key="3">
    <source>
        <dbReference type="Proteomes" id="UP000593567"/>
    </source>
</evidence>
<evidence type="ECO:0000313" key="2">
    <source>
        <dbReference type="EMBL" id="KAF6023544.1"/>
    </source>
</evidence>
<gene>
    <name evidence="2" type="ORF">EB796_018141</name>
</gene>
<comment type="caution">
    <text evidence="2">The sequence shown here is derived from an EMBL/GenBank/DDBJ whole genome shotgun (WGS) entry which is preliminary data.</text>
</comment>
<sequence length="277" mass="29802">MSAVQNLKSRWAAVATPLTPASTPTHVPQQAAVKPTTYESPFNSGITAMPTTPTFKSLTPQKNPSLVHHTTPKSSRALKTPPNFSTPRTPNSSLDNPKGILRNEGSASKPNRVVFSTPIEQRNAPSDSDTSVLDIEVVNKSFQLRSTPESKASNPSLFGSGRGRGNVLTTPKRLSASPHSLGGNKQVSLTRPDQLNNSNCSAISSQSSDRLPRSRMIKVNSKKRVRSVTGMLGRKDESDLLTNAMKKHRAVIDHGHSLSAPKPVRESDSDCFGFGSD</sequence>
<accession>A0A7J7JD16</accession>
<organism evidence="2 3">
    <name type="scientific">Bugula neritina</name>
    <name type="common">Brown bryozoan</name>
    <name type="synonym">Sertularia neritina</name>
    <dbReference type="NCBI Taxonomy" id="10212"/>
    <lineage>
        <taxon>Eukaryota</taxon>
        <taxon>Metazoa</taxon>
        <taxon>Spiralia</taxon>
        <taxon>Lophotrochozoa</taxon>
        <taxon>Bryozoa</taxon>
        <taxon>Gymnolaemata</taxon>
        <taxon>Cheilostomatida</taxon>
        <taxon>Flustrina</taxon>
        <taxon>Buguloidea</taxon>
        <taxon>Bugulidae</taxon>
        <taxon>Bugula</taxon>
    </lineage>
</organism>
<feature type="compositionally biased region" description="Polar residues" evidence="1">
    <location>
        <begin position="145"/>
        <end position="157"/>
    </location>
</feature>
<feature type="region of interest" description="Disordered" evidence="1">
    <location>
        <begin position="38"/>
        <end position="131"/>
    </location>
</feature>
<feature type="region of interest" description="Disordered" evidence="1">
    <location>
        <begin position="14"/>
        <end position="33"/>
    </location>
</feature>
<feature type="compositionally biased region" description="Polar residues" evidence="1">
    <location>
        <begin position="183"/>
        <end position="195"/>
    </location>
</feature>
<feature type="region of interest" description="Disordered" evidence="1">
    <location>
        <begin position="145"/>
        <end position="212"/>
    </location>
</feature>
<feature type="compositionally biased region" description="Polar residues" evidence="1">
    <location>
        <begin position="38"/>
        <end position="64"/>
    </location>
</feature>
<keyword evidence="3" id="KW-1185">Reference proteome</keyword>
<evidence type="ECO:0000256" key="1">
    <source>
        <dbReference type="SAM" id="MobiDB-lite"/>
    </source>
</evidence>
<reference evidence="2" key="1">
    <citation type="submission" date="2020-06" db="EMBL/GenBank/DDBJ databases">
        <title>Draft genome of Bugula neritina, a colonial animal packing powerful symbionts and potential medicines.</title>
        <authorList>
            <person name="Rayko M."/>
        </authorList>
    </citation>
    <scope>NUCLEOTIDE SEQUENCE [LARGE SCALE GENOMIC DNA]</scope>
    <source>
        <strain evidence="2">Kwan_BN1</strain>
    </source>
</reference>
<proteinExistence type="predicted"/>
<feature type="region of interest" description="Disordered" evidence="1">
    <location>
        <begin position="252"/>
        <end position="277"/>
    </location>
</feature>